<evidence type="ECO:0000313" key="3">
    <source>
        <dbReference type="EMBL" id="OHV42371.1"/>
    </source>
</evidence>
<keyword evidence="1" id="KW-0732">Signal</keyword>
<proteinExistence type="predicted"/>
<name>A0A1S1R9A5_9ACTN</name>
<dbReference type="SMART" id="SM00458">
    <property type="entry name" value="RICIN"/>
    <property type="match status" value="1"/>
</dbReference>
<organism evidence="3 4">
    <name type="scientific">Parafrankia colletiae</name>
    <dbReference type="NCBI Taxonomy" id="573497"/>
    <lineage>
        <taxon>Bacteria</taxon>
        <taxon>Bacillati</taxon>
        <taxon>Actinomycetota</taxon>
        <taxon>Actinomycetes</taxon>
        <taxon>Frankiales</taxon>
        <taxon>Frankiaceae</taxon>
        <taxon>Parafrankia</taxon>
    </lineage>
</organism>
<evidence type="ECO:0000256" key="1">
    <source>
        <dbReference type="SAM" id="SignalP"/>
    </source>
</evidence>
<dbReference type="EMBL" id="MBLM01000047">
    <property type="protein sequence ID" value="OHV42371.1"/>
    <property type="molecule type" value="Genomic_DNA"/>
</dbReference>
<dbReference type="Gene3D" id="2.80.10.50">
    <property type="match status" value="1"/>
</dbReference>
<reference evidence="4" key="1">
    <citation type="submission" date="2016-07" db="EMBL/GenBank/DDBJ databases">
        <title>Sequence Frankia sp. strain CcI1.17.</title>
        <authorList>
            <person name="Ghodhbane-Gtari F."/>
            <person name="Swanson E."/>
            <person name="Gueddou A."/>
            <person name="Morris K."/>
            <person name="Hezbri K."/>
            <person name="Ktari A."/>
            <person name="Nouioui I."/>
            <person name="Abebe-Akele F."/>
            <person name="Simpson S."/>
            <person name="Thomas K."/>
            <person name="Gtari M."/>
            <person name="Tisa L.S."/>
            <person name="Hurst S."/>
        </authorList>
    </citation>
    <scope>NUCLEOTIDE SEQUENCE [LARGE SCALE GENOMIC DNA]</scope>
    <source>
        <strain evidence="4">Cc1.17</strain>
    </source>
</reference>
<dbReference type="InterPro" id="IPR035992">
    <property type="entry name" value="Ricin_B-like_lectins"/>
</dbReference>
<feature type="signal peptide" evidence="1">
    <location>
        <begin position="1"/>
        <end position="20"/>
    </location>
</feature>
<accession>A0A1S1R9A5</accession>
<dbReference type="Proteomes" id="UP000179627">
    <property type="component" value="Unassembled WGS sequence"/>
</dbReference>
<dbReference type="CDD" id="cd00161">
    <property type="entry name" value="beta-trefoil_Ricin-like"/>
    <property type="match status" value="1"/>
</dbReference>
<evidence type="ECO:0000313" key="4">
    <source>
        <dbReference type="Proteomes" id="UP000179627"/>
    </source>
</evidence>
<protein>
    <recommendedName>
        <fullName evidence="2">Ricin B lectin domain-containing protein</fullName>
    </recommendedName>
</protein>
<feature type="domain" description="Ricin B lectin" evidence="2">
    <location>
        <begin position="24"/>
        <end position="163"/>
    </location>
</feature>
<gene>
    <name evidence="3" type="ORF">CC117_12500</name>
</gene>
<feature type="chain" id="PRO_5010203868" description="Ricin B lectin domain-containing protein" evidence="1">
    <location>
        <begin position="21"/>
        <end position="179"/>
    </location>
</feature>
<dbReference type="PROSITE" id="PS50231">
    <property type="entry name" value="RICIN_B_LECTIN"/>
    <property type="match status" value="1"/>
</dbReference>
<sequence length="179" mass="19001">MLTVLAAAVTALVVPSPAHAEGVNPTALHSAAGNEKCVGLADRGSTVVGTRLVLWDCHYHPDQLWHGVPGLGLVVSVALDSRCVGLDGGGSTVNGTRLVLATCDNGRSDQKWEFYGLGDGTYLLRNSPTRRCVGLADRGSTANGTELVLWDCHRNPDQRWAFPVSPQDFGFRAPVVGRI</sequence>
<evidence type="ECO:0000259" key="2">
    <source>
        <dbReference type="SMART" id="SM00458"/>
    </source>
</evidence>
<comment type="caution">
    <text evidence="3">The sequence shown here is derived from an EMBL/GenBank/DDBJ whole genome shotgun (WGS) entry which is preliminary data.</text>
</comment>
<keyword evidence="4" id="KW-1185">Reference proteome</keyword>
<dbReference type="SUPFAM" id="SSF50370">
    <property type="entry name" value="Ricin B-like lectins"/>
    <property type="match status" value="1"/>
</dbReference>
<dbReference type="InterPro" id="IPR000772">
    <property type="entry name" value="Ricin_B_lectin"/>
</dbReference>
<dbReference type="Pfam" id="PF00652">
    <property type="entry name" value="Ricin_B_lectin"/>
    <property type="match status" value="1"/>
</dbReference>
<dbReference type="AlphaFoldDB" id="A0A1S1R9A5"/>